<dbReference type="Gene3D" id="3.40.50.300">
    <property type="entry name" value="P-loop containing nucleotide triphosphate hydrolases"/>
    <property type="match status" value="2"/>
</dbReference>
<comment type="function">
    <text evidence="10">Probably part of an ABC transporter complex. Responsible for energy coupling to the transport system.</text>
</comment>
<keyword evidence="4" id="KW-1003">Cell membrane</keyword>
<sequence length="569" mass="63382">MENRQDLVVFDKYNFKYKSQVEPSLFDIDLKVKKGEKIIIVGPSGSGKSTLAKSLNGQIPNTFPGDITGSCLIDGKDLLDSSIFDLSLSVGTVLQDTDGQFVGLTVAEDIAFSLENDNVDQEEMKKIVEKWAKELNLSKLLEMKPGELSGGQKQSVSIAGVLVSDVPILLLDEPLANLDPKSGRKTMELLKRLADKLGYTVIVIEHRLEEALLLDPDRIIAVDGGKILADMSPTELLKSDILEKIGIRRPLYIDAMKYAGVDISGYEKLGDFDEVEISPKDLAKIEGWAKGQVGKEIKKTNEEVIKIENLTFSYERENILENLSLEIDKGEIISILGPNGAGKSTLAKLMCGFLRPDSGKIILAGKDSKDLSIKEIADKVGFILQNPNAMISKTMIFDEVAFGLRVRGVAEDVIEKKVHDALEICGLYSFRKWPISALSYGQRRRVTIASILVLDPEVIIMDEPTAGQDFHHYTKMMEFIRKINKEYDLTILMISHDMHLIEEYTDRALVIGDKKILADTTPAELFSQSELIDRANLAETSLFKLGQRLKSMDALDFIETFIGYERSKR</sequence>
<reference evidence="12 13" key="1">
    <citation type="submission" date="2014-07" db="EMBL/GenBank/DDBJ databases">
        <authorList>
            <person name="McCorrison J."/>
            <person name="Sanka R."/>
            <person name="Torralba M."/>
            <person name="Gillis M."/>
            <person name="Haft D.H."/>
            <person name="Methe B."/>
            <person name="Sutton G."/>
            <person name="Nelson K.E."/>
        </authorList>
    </citation>
    <scope>NUCLEOTIDE SEQUENCE [LARGE SCALE GENOMIC DNA]</scope>
    <source>
        <strain evidence="12 13">S7-1-13</strain>
    </source>
</reference>
<protein>
    <submittedName>
        <fullName evidence="12">Heme ABC transporter ATP-binding protein</fullName>
    </submittedName>
</protein>
<dbReference type="FunFam" id="3.40.50.300:FF:001422">
    <property type="entry name" value="Cobalt ABC transporter ATP-binding protein"/>
    <property type="match status" value="1"/>
</dbReference>
<dbReference type="PANTHER" id="PTHR43553">
    <property type="entry name" value="HEAVY METAL TRANSPORTER"/>
    <property type="match status" value="1"/>
</dbReference>
<dbReference type="EMBL" id="JRMW01000037">
    <property type="protein sequence ID" value="KGF03669.1"/>
    <property type="molecule type" value="Genomic_DNA"/>
</dbReference>
<evidence type="ECO:0000259" key="11">
    <source>
        <dbReference type="PROSITE" id="PS50893"/>
    </source>
</evidence>
<dbReference type="InterPro" id="IPR003439">
    <property type="entry name" value="ABC_transporter-like_ATP-bd"/>
</dbReference>
<dbReference type="GO" id="GO:0042626">
    <property type="term" value="F:ATPase-coupled transmembrane transporter activity"/>
    <property type="evidence" value="ECO:0007669"/>
    <property type="project" value="TreeGrafter"/>
</dbReference>
<evidence type="ECO:0000256" key="8">
    <source>
        <dbReference type="ARBA" id="ARBA00022967"/>
    </source>
</evidence>
<dbReference type="Proteomes" id="UP000029579">
    <property type="component" value="Unassembled WGS sequence"/>
</dbReference>
<dbReference type="OrthoDB" id="501320at2"/>
<dbReference type="InterPro" id="IPR015856">
    <property type="entry name" value="ABC_transpr_CbiO/EcfA_su"/>
</dbReference>
<name>A0A095Z5A2_9FIRM</name>
<dbReference type="GO" id="GO:0005524">
    <property type="term" value="F:ATP binding"/>
    <property type="evidence" value="ECO:0007669"/>
    <property type="project" value="UniProtKB-KW"/>
</dbReference>
<evidence type="ECO:0000256" key="9">
    <source>
        <dbReference type="ARBA" id="ARBA00023136"/>
    </source>
</evidence>
<evidence type="ECO:0000256" key="4">
    <source>
        <dbReference type="ARBA" id="ARBA00022475"/>
    </source>
</evidence>
<comment type="subcellular location">
    <subcellularLocation>
        <location evidence="1">Cell membrane</location>
        <topology evidence="1">Peripheral membrane protein</topology>
    </subcellularLocation>
</comment>
<dbReference type="Pfam" id="PF12558">
    <property type="entry name" value="DUF3744"/>
    <property type="match status" value="1"/>
</dbReference>
<keyword evidence="5" id="KW-0677">Repeat</keyword>
<evidence type="ECO:0000256" key="10">
    <source>
        <dbReference type="ARBA" id="ARBA00025157"/>
    </source>
</evidence>
<dbReference type="PROSITE" id="PS50893">
    <property type="entry name" value="ABC_TRANSPORTER_2"/>
    <property type="match status" value="2"/>
</dbReference>
<dbReference type="Pfam" id="PF00005">
    <property type="entry name" value="ABC_tran"/>
    <property type="match status" value="2"/>
</dbReference>
<dbReference type="NCBIfam" id="NF010167">
    <property type="entry name" value="PRK13648.1"/>
    <property type="match status" value="2"/>
</dbReference>
<dbReference type="FunFam" id="3.40.50.300:FF:000224">
    <property type="entry name" value="Energy-coupling factor transporter ATP-binding protein EcfA"/>
    <property type="match status" value="1"/>
</dbReference>
<feature type="domain" description="ABC transporter" evidence="11">
    <location>
        <begin position="305"/>
        <end position="538"/>
    </location>
</feature>
<dbReference type="PANTHER" id="PTHR43553:SF26">
    <property type="entry name" value="ABC TRANSPORTER ATP-BINDING PROTEIN BC_2655-RELATED"/>
    <property type="match status" value="1"/>
</dbReference>
<evidence type="ECO:0000313" key="12">
    <source>
        <dbReference type="EMBL" id="KGF03669.1"/>
    </source>
</evidence>
<comment type="similarity">
    <text evidence="2">Belongs to the ABC transporter superfamily.</text>
</comment>
<comment type="caution">
    <text evidence="12">The sequence shown here is derived from an EMBL/GenBank/DDBJ whole genome shotgun (WGS) entry which is preliminary data.</text>
</comment>
<dbReference type="GO" id="GO:0016887">
    <property type="term" value="F:ATP hydrolysis activity"/>
    <property type="evidence" value="ECO:0007669"/>
    <property type="project" value="InterPro"/>
</dbReference>
<accession>A0A095Z5A2</accession>
<dbReference type="AlphaFoldDB" id="A0A095Z5A2"/>
<feature type="domain" description="ABC transporter" evidence="11">
    <location>
        <begin position="8"/>
        <end position="249"/>
    </location>
</feature>
<dbReference type="InterPro" id="IPR003593">
    <property type="entry name" value="AAA+_ATPase"/>
</dbReference>
<evidence type="ECO:0000256" key="5">
    <source>
        <dbReference type="ARBA" id="ARBA00022737"/>
    </source>
</evidence>
<keyword evidence="3" id="KW-0813">Transport</keyword>
<proteinExistence type="inferred from homology"/>
<evidence type="ECO:0000256" key="1">
    <source>
        <dbReference type="ARBA" id="ARBA00004202"/>
    </source>
</evidence>
<dbReference type="CDD" id="cd03225">
    <property type="entry name" value="ABC_cobalt_CbiO_domain1"/>
    <property type="match status" value="2"/>
</dbReference>
<dbReference type="InterPro" id="IPR022216">
    <property type="entry name" value="ABC_Co_transporter"/>
</dbReference>
<dbReference type="GO" id="GO:0043190">
    <property type="term" value="C:ATP-binding cassette (ABC) transporter complex"/>
    <property type="evidence" value="ECO:0007669"/>
    <property type="project" value="TreeGrafter"/>
</dbReference>
<evidence type="ECO:0000256" key="3">
    <source>
        <dbReference type="ARBA" id="ARBA00022448"/>
    </source>
</evidence>
<gene>
    <name evidence="12" type="ORF">HMPREF1630_06360</name>
</gene>
<evidence type="ECO:0000256" key="7">
    <source>
        <dbReference type="ARBA" id="ARBA00022840"/>
    </source>
</evidence>
<dbReference type="InterPro" id="IPR050095">
    <property type="entry name" value="ECF_ABC_transporter_ATP-bd"/>
</dbReference>
<keyword evidence="8" id="KW-1278">Translocase</keyword>
<dbReference type="SUPFAM" id="SSF52540">
    <property type="entry name" value="P-loop containing nucleoside triphosphate hydrolases"/>
    <property type="match status" value="2"/>
</dbReference>
<dbReference type="InterPro" id="IPR027417">
    <property type="entry name" value="P-loop_NTPase"/>
</dbReference>
<dbReference type="RefSeq" id="WP_037328112.1">
    <property type="nucleotide sequence ID" value="NZ_JRMW01000037.1"/>
</dbReference>
<keyword evidence="9" id="KW-0472">Membrane</keyword>
<dbReference type="eggNOG" id="COG4172">
    <property type="taxonomic scope" value="Bacteria"/>
</dbReference>
<dbReference type="PROSITE" id="PS00211">
    <property type="entry name" value="ABC_TRANSPORTER_1"/>
    <property type="match status" value="1"/>
</dbReference>
<keyword evidence="7 12" id="KW-0067">ATP-binding</keyword>
<evidence type="ECO:0000256" key="6">
    <source>
        <dbReference type="ARBA" id="ARBA00022741"/>
    </source>
</evidence>
<dbReference type="InterPro" id="IPR017871">
    <property type="entry name" value="ABC_transporter-like_CS"/>
</dbReference>
<evidence type="ECO:0000256" key="2">
    <source>
        <dbReference type="ARBA" id="ARBA00005417"/>
    </source>
</evidence>
<keyword evidence="6" id="KW-0547">Nucleotide-binding</keyword>
<dbReference type="SMART" id="SM00382">
    <property type="entry name" value="AAA"/>
    <property type="match status" value="2"/>
</dbReference>
<organism evidence="12 13">
    <name type="scientific">Anaerococcus lactolyticus S7-1-13</name>
    <dbReference type="NCBI Taxonomy" id="1284686"/>
    <lineage>
        <taxon>Bacteria</taxon>
        <taxon>Bacillati</taxon>
        <taxon>Bacillota</taxon>
        <taxon>Tissierellia</taxon>
        <taxon>Tissierellales</taxon>
        <taxon>Peptoniphilaceae</taxon>
        <taxon>Anaerococcus</taxon>
    </lineage>
</organism>
<evidence type="ECO:0000313" key="13">
    <source>
        <dbReference type="Proteomes" id="UP000029579"/>
    </source>
</evidence>